<feature type="compositionally biased region" description="Low complexity" evidence="3">
    <location>
        <begin position="134"/>
        <end position="147"/>
    </location>
</feature>
<comment type="subcellular location">
    <subcellularLocation>
        <location evidence="1">Nucleus</location>
    </subcellularLocation>
</comment>
<dbReference type="InterPro" id="IPR016197">
    <property type="entry name" value="Chromo-like_dom_sf"/>
</dbReference>
<evidence type="ECO:0000313" key="5">
    <source>
        <dbReference type="EMBL" id="KAE9525463.1"/>
    </source>
</evidence>
<dbReference type="Pfam" id="PF01393">
    <property type="entry name" value="Chromo_shadow"/>
    <property type="match status" value="1"/>
</dbReference>
<reference evidence="5 6" key="1">
    <citation type="submission" date="2019-08" db="EMBL/GenBank/DDBJ databases">
        <title>The genome of the soybean aphid Biotype 1, its phylome, world population structure and adaptation to the North American continent.</title>
        <authorList>
            <person name="Giordano R."/>
            <person name="Donthu R.K."/>
            <person name="Hernandez A.G."/>
            <person name="Wright C.L."/>
            <person name="Zimin A.V."/>
        </authorList>
    </citation>
    <scope>NUCLEOTIDE SEQUENCE [LARGE SCALE GENOMIC DNA]</scope>
    <source>
        <tissue evidence="5">Whole aphids</tissue>
    </source>
</reference>
<dbReference type="CDD" id="cd00034">
    <property type="entry name" value="CSD"/>
    <property type="match status" value="1"/>
</dbReference>
<gene>
    <name evidence="5" type="ORF">AGLY_014263</name>
</gene>
<evidence type="ECO:0000259" key="4">
    <source>
        <dbReference type="PROSITE" id="PS50013"/>
    </source>
</evidence>
<comment type="caution">
    <text evidence="5">The sequence shown here is derived from an EMBL/GenBank/DDBJ whole genome shotgun (WGS) entry which is preliminary data.</text>
</comment>
<dbReference type="InterPro" id="IPR000953">
    <property type="entry name" value="Chromo/chromo_shadow_dom"/>
</dbReference>
<dbReference type="SUPFAM" id="SSF54160">
    <property type="entry name" value="Chromo domain-like"/>
    <property type="match status" value="1"/>
</dbReference>
<evidence type="ECO:0000256" key="3">
    <source>
        <dbReference type="SAM" id="MobiDB-lite"/>
    </source>
</evidence>
<dbReference type="AlphaFoldDB" id="A0A6G0T3Z1"/>
<dbReference type="GO" id="GO:0005634">
    <property type="term" value="C:nucleus"/>
    <property type="evidence" value="ECO:0007669"/>
    <property type="project" value="UniProtKB-SubCell"/>
</dbReference>
<dbReference type="GO" id="GO:0005694">
    <property type="term" value="C:chromosome"/>
    <property type="evidence" value="ECO:0007669"/>
    <property type="project" value="UniProtKB-ARBA"/>
</dbReference>
<dbReference type="OrthoDB" id="433924at2759"/>
<evidence type="ECO:0000256" key="2">
    <source>
        <dbReference type="ARBA" id="ARBA00023242"/>
    </source>
</evidence>
<organism evidence="5 6">
    <name type="scientific">Aphis glycines</name>
    <name type="common">Soybean aphid</name>
    <dbReference type="NCBI Taxonomy" id="307491"/>
    <lineage>
        <taxon>Eukaryota</taxon>
        <taxon>Metazoa</taxon>
        <taxon>Ecdysozoa</taxon>
        <taxon>Arthropoda</taxon>
        <taxon>Hexapoda</taxon>
        <taxon>Insecta</taxon>
        <taxon>Pterygota</taxon>
        <taxon>Neoptera</taxon>
        <taxon>Paraneoptera</taxon>
        <taxon>Hemiptera</taxon>
        <taxon>Sternorrhyncha</taxon>
        <taxon>Aphidomorpha</taxon>
        <taxon>Aphidoidea</taxon>
        <taxon>Aphididae</taxon>
        <taxon>Aphidini</taxon>
        <taxon>Aphis</taxon>
        <taxon>Aphis</taxon>
    </lineage>
</organism>
<proteinExistence type="predicted"/>
<accession>A0A6G0T3Z1</accession>
<feature type="domain" description="Chromo" evidence="4">
    <location>
        <begin position="226"/>
        <end position="281"/>
    </location>
</feature>
<name>A0A6G0T3Z1_APHGL</name>
<feature type="compositionally biased region" description="Basic and acidic residues" evidence="3">
    <location>
        <begin position="160"/>
        <end position="175"/>
    </location>
</feature>
<dbReference type="PROSITE" id="PS50013">
    <property type="entry name" value="CHROMO_2"/>
    <property type="match status" value="1"/>
</dbReference>
<dbReference type="Gene3D" id="2.40.50.40">
    <property type="match status" value="1"/>
</dbReference>
<dbReference type="SMART" id="SM00300">
    <property type="entry name" value="ChSh"/>
    <property type="match status" value="1"/>
</dbReference>
<keyword evidence="6" id="KW-1185">Reference proteome</keyword>
<dbReference type="Proteomes" id="UP000475862">
    <property type="component" value="Unassembled WGS sequence"/>
</dbReference>
<feature type="region of interest" description="Disordered" evidence="3">
    <location>
        <begin position="115"/>
        <end position="177"/>
    </location>
</feature>
<dbReference type="InterPro" id="IPR008251">
    <property type="entry name" value="Chromo_shadow_dom"/>
</dbReference>
<keyword evidence="2" id="KW-0539">Nucleus</keyword>
<evidence type="ECO:0000256" key="1">
    <source>
        <dbReference type="ARBA" id="ARBA00004123"/>
    </source>
</evidence>
<dbReference type="EMBL" id="VYZN01000060">
    <property type="protein sequence ID" value="KAE9525463.1"/>
    <property type="molecule type" value="Genomic_DNA"/>
</dbReference>
<evidence type="ECO:0000313" key="6">
    <source>
        <dbReference type="Proteomes" id="UP000475862"/>
    </source>
</evidence>
<feature type="compositionally biased region" description="Polar residues" evidence="3">
    <location>
        <begin position="148"/>
        <end position="159"/>
    </location>
</feature>
<protein>
    <recommendedName>
        <fullName evidence="4">Chromo domain-containing protein</fullName>
    </recommendedName>
</protein>
<sequence length="281" mass="31850">MGLENIRKTNSNLYISLDGPGINSYAPHNEPGINSTIEFFYLTTSPVYDSDPGAPQSPARTLHSWTLTVAVVRSLVHVCSSRLLVITFNSDLRHRLSHVERQLFCEDKKSDIQDVNMDSPFVNEPLADPYEHLQQPPQQVDPVDVQDLSITGPSSSSSQENKEHVDSASKAEEKGRSRKRTLFKTRCACCEAWDTKRIKKREKRSAQKEKDDVTNDIDENGAPPEKVIEKVIDQFNMDGELHYLMKWQGVEEASLISAKEANLICPQVVIKYYEDLITWKS</sequence>
<feature type="compositionally biased region" description="Basic and acidic residues" evidence="3">
    <location>
        <begin position="204"/>
        <end position="213"/>
    </location>
</feature>
<feature type="region of interest" description="Disordered" evidence="3">
    <location>
        <begin position="200"/>
        <end position="225"/>
    </location>
</feature>